<proteinExistence type="predicted"/>
<dbReference type="EMBL" id="JAUKUD010000004">
    <property type="protein sequence ID" value="KAK0745837.1"/>
    <property type="molecule type" value="Genomic_DNA"/>
</dbReference>
<reference evidence="1" key="1">
    <citation type="submission" date="2023-06" db="EMBL/GenBank/DDBJ databases">
        <title>Genome-scale phylogeny and comparative genomics of the fungal order Sordariales.</title>
        <authorList>
            <consortium name="Lawrence Berkeley National Laboratory"/>
            <person name="Hensen N."/>
            <person name="Bonometti L."/>
            <person name="Westerberg I."/>
            <person name="Brannstrom I.O."/>
            <person name="Guillou S."/>
            <person name="Cros-Aarteil S."/>
            <person name="Calhoun S."/>
            <person name="Haridas S."/>
            <person name="Kuo A."/>
            <person name="Mondo S."/>
            <person name="Pangilinan J."/>
            <person name="Riley R."/>
            <person name="LaButti K."/>
            <person name="Andreopoulos B."/>
            <person name="Lipzen A."/>
            <person name="Chen C."/>
            <person name="Yanf M."/>
            <person name="Daum C."/>
            <person name="Ng V."/>
            <person name="Clum A."/>
            <person name="Steindorff A."/>
            <person name="Ohm R."/>
            <person name="Martin F."/>
            <person name="Silar P."/>
            <person name="Natvig D."/>
            <person name="Lalanne C."/>
            <person name="Gautier V."/>
            <person name="Ament-velasquez S.L."/>
            <person name="Kruys A."/>
            <person name="Hutchinson M.I."/>
            <person name="Powell A.J."/>
            <person name="Barry K."/>
            <person name="Miller A.N."/>
            <person name="Grigoriev I.V."/>
            <person name="Debuchy R."/>
            <person name="Gladieux P."/>
            <person name="Thoren M.H."/>
            <person name="Johannesson H."/>
        </authorList>
    </citation>
    <scope>NUCLEOTIDE SEQUENCE</scope>
    <source>
        <strain evidence="1">SMH3187-1</strain>
    </source>
</reference>
<sequence length="210" mass="22823">MLPCPKPPWAIVSGSRYRDMERLAVSAVRLSRSRCCGCAAAHAVDAASAFGLPFGNCPVVPYQGGGGAQQTHTLLFVSAGFRLPTRLHPPAKMRHLRYRVIITILPDNGHRHNREYCDRRPCDGVMSIVHYPIMPCALVGIAHHVASTLRVQLGKEEPEGALSSQDLEAVAVEFHDQTHPTRAPLMGFVLRGLTLQRGILKPRPGGGAGR</sequence>
<protein>
    <submittedName>
        <fullName evidence="1">Uncharacterized protein</fullName>
    </submittedName>
</protein>
<gene>
    <name evidence="1" type="ORF">B0T18DRAFT_410265</name>
</gene>
<dbReference type="AlphaFoldDB" id="A0AA40EUW3"/>
<organism evidence="1 2">
    <name type="scientific">Schizothecium vesticola</name>
    <dbReference type="NCBI Taxonomy" id="314040"/>
    <lineage>
        <taxon>Eukaryota</taxon>
        <taxon>Fungi</taxon>
        <taxon>Dikarya</taxon>
        <taxon>Ascomycota</taxon>
        <taxon>Pezizomycotina</taxon>
        <taxon>Sordariomycetes</taxon>
        <taxon>Sordariomycetidae</taxon>
        <taxon>Sordariales</taxon>
        <taxon>Schizotheciaceae</taxon>
        <taxon>Schizothecium</taxon>
    </lineage>
</organism>
<comment type="caution">
    <text evidence="1">The sequence shown here is derived from an EMBL/GenBank/DDBJ whole genome shotgun (WGS) entry which is preliminary data.</text>
</comment>
<name>A0AA40EUW3_9PEZI</name>
<keyword evidence="2" id="KW-1185">Reference proteome</keyword>
<evidence type="ECO:0000313" key="1">
    <source>
        <dbReference type="EMBL" id="KAK0745837.1"/>
    </source>
</evidence>
<dbReference type="Proteomes" id="UP001172155">
    <property type="component" value="Unassembled WGS sequence"/>
</dbReference>
<evidence type="ECO:0000313" key="2">
    <source>
        <dbReference type="Proteomes" id="UP001172155"/>
    </source>
</evidence>
<accession>A0AA40EUW3</accession>